<dbReference type="AlphaFoldDB" id="S4MRV2"/>
<accession>S4MRV2</accession>
<keyword evidence="2" id="KW-1185">Reference proteome</keyword>
<evidence type="ECO:0000313" key="2">
    <source>
        <dbReference type="Proteomes" id="UP000015001"/>
    </source>
</evidence>
<dbReference type="GO" id="GO:0008233">
    <property type="term" value="F:peptidase activity"/>
    <property type="evidence" value="ECO:0007669"/>
    <property type="project" value="UniProtKB-KW"/>
</dbReference>
<comment type="caution">
    <text evidence="1">The sequence shown here is derived from an EMBL/GenBank/DDBJ whole genome shotgun (WGS) entry which is preliminary data.</text>
</comment>
<keyword evidence="1" id="KW-0378">Hydrolase</keyword>
<dbReference type="Proteomes" id="UP000015001">
    <property type="component" value="Unassembled WGS sequence"/>
</dbReference>
<gene>
    <name evidence="1" type="ORF">STAFG_0710</name>
</gene>
<dbReference type="HOGENOM" id="CLU_2720436_0_0_11"/>
<sequence length="72" mass="7899">MPYSLASSAVNQRSRSPSREIVSGLWPVCSAVIRSMVRLVNSRFSAWISMSAVVPPMPADGWCIMIRAFGRA</sequence>
<dbReference type="GO" id="GO:0006508">
    <property type="term" value="P:proteolysis"/>
    <property type="evidence" value="ECO:0007669"/>
    <property type="project" value="UniProtKB-KW"/>
</dbReference>
<reference evidence="1 2" key="1">
    <citation type="submission" date="2013-02" db="EMBL/GenBank/DDBJ databases">
        <title>Draft Genome Sequence of Streptomyces afghaniensis, Which Produces Compounds of the Julimycin B-Complex.</title>
        <authorList>
            <person name="Gruening B.A."/>
            <person name="Praeg A."/>
            <person name="Erxleben A."/>
            <person name="Guenther S."/>
            <person name="Fiedler H.-P."/>
            <person name="Goodfellow M."/>
            <person name="Mueller M."/>
        </authorList>
    </citation>
    <scope>NUCLEOTIDE SEQUENCE [LARGE SCALE GENOMIC DNA]</scope>
    <source>
        <strain evidence="1 2">772</strain>
    </source>
</reference>
<organism evidence="1 2">
    <name type="scientific">Streptomyces afghaniensis 772</name>
    <dbReference type="NCBI Taxonomy" id="1283301"/>
    <lineage>
        <taxon>Bacteria</taxon>
        <taxon>Bacillati</taxon>
        <taxon>Actinomycetota</taxon>
        <taxon>Actinomycetes</taxon>
        <taxon>Kitasatosporales</taxon>
        <taxon>Streptomycetaceae</taxon>
        <taxon>Streptomyces</taxon>
    </lineage>
</organism>
<dbReference type="EMBL" id="AOPY01001273">
    <property type="protein sequence ID" value="EPJ42243.1"/>
    <property type="molecule type" value="Genomic_DNA"/>
</dbReference>
<keyword evidence="1" id="KW-0645">Protease</keyword>
<protein>
    <submittedName>
        <fullName evidence="1">Putative ATP-dependent Clp protease proteolytic subunit 3</fullName>
    </submittedName>
</protein>
<name>S4MRV2_9ACTN</name>
<proteinExistence type="predicted"/>
<evidence type="ECO:0000313" key="1">
    <source>
        <dbReference type="EMBL" id="EPJ42243.1"/>
    </source>
</evidence>